<protein>
    <submittedName>
        <fullName evidence="1">Uncharacterized protein YecA (UPF0149 family)</fullName>
    </submittedName>
</protein>
<reference evidence="1 2" key="1">
    <citation type="submission" date="2019-03" db="EMBL/GenBank/DDBJ databases">
        <title>Above-ground endophytic microbial communities from plants in different locations in the United States.</title>
        <authorList>
            <person name="Frank C."/>
        </authorList>
    </citation>
    <scope>NUCLEOTIDE SEQUENCE [LARGE SCALE GENOMIC DNA]</scope>
    <source>
        <strain evidence="1 2">LP_13_YM</strain>
    </source>
</reference>
<evidence type="ECO:0000313" key="1">
    <source>
        <dbReference type="EMBL" id="TCV96187.1"/>
    </source>
</evidence>
<dbReference type="PANTHER" id="PTHR33747">
    <property type="entry name" value="UPF0225 PROTEIN SCO1677"/>
    <property type="match status" value="1"/>
</dbReference>
<organism evidence="1 2">
    <name type="scientific">Luteibacter rhizovicinus</name>
    <dbReference type="NCBI Taxonomy" id="242606"/>
    <lineage>
        <taxon>Bacteria</taxon>
        <taxon>Pseudomonadati</taxon>
        <taxon>Pseudomonadota</taxon>
        <taxon>Gammaproteobacteria</taxon>
        <taxon>Lysobacterales</taxon>
        <taxon>Rhodanobacteraceae</taxon>
        <taxon>Luteibacter</taxon>
    </lineage>
</organism>
<keyword evidence="2" id="KW-1185">Reference proteome</keyword>
<proteinExistence type="predicted"/>
<gene>
    <name evidence="1" type="ORF">EC912_102537</name>
</gene>
<name>A0A4R3YTD1_9GAMM</name>
<accession>A0A4R3YTD1</accession>
<dbReference type="PANTHER" id="PTHR33747:SF1">
    <property type="entry name" value="ADENYLATE CYCLASE-ASSOCIATED CAP C-TERMINAL DOMAIN-CONTAINING PROTEIN"/>
    <property type="match status" value="1"/>
</dbReference>
<dbReference type="RefSeq" id="WP_132142391.1">
    <property type="nucleotide sequence ID" value="NZ_SMCS01000002.1"/>
</dbReference>
<dbReference type="EMBL" id="SMCS01000002">
    <property type="protein sequence ID" value="TCV96187.1"/>
    <property type="molecule type" value="Genomic_DNA"/>
</dbReference>
<comment type="caution">
    <text evidence="1">The sequence shown here is derived from an EMBL/GenBank/DDBJ whole genome shotgun (WGS) entry which is preliminary data.</text>
</comment>
<dbReference type="AlphaFoldDB" id="A0A4R3YTD1"/>
<sequence length="230" mass="25259">MMLDEDKLERLEALLTDTNRYSVETVDGLFSAAIVGPGNATLDDCIALLEIGGAQPWASERDEAEAHKLLEALWKMIAWRVGADPIDLADEALPLVDMPIEFEELDDVSTYKGDFPLASDWAIGFRFGINEWTGAWSEWLDDDVSTFFGIVTTLSSDQAPAGGDEDGAKPPTFTERLQLLNAIPHYLSTFHRRRLGEAHPGTVRHAQGKTGRNDLCPCGSGKKYKKCCGA</sequence>
<dbReference type="Proteomes" id="UP000295645">
    <property type="component" value="Unassembled WGS sequence"/>
</dbReference>
<dbReference type="Gene3D" id="3.10.450.50">
    <property type="match status" value="1"/>
</dbReference>
<dbReference type="SUPFAM" id="SSF103642">
    <property type="entry name" value="Sec-C motif"/>
    <property type="match status" value="1"/>
</dbReference>
<dbReference type="InterPro" id="IPR011978">
    <property type="entry name" value="YgfB-like"/>
</dbReference>
<evidence type="ECO:0000313" key="2">
    <source>
        <dbReference type="Proteomes" id="UP000295645"/>
    </source>
</evidence>
<dbReference type="Pfam" id="PF02810">
    <property type="entry name" value="SEC-C"/>
    <property type="match status" value="1"/>
</dbReference>
<dbReference type="InterPro" id="IPR036255">
    <property type="entry name" value="YgfB-like_sf"/>
</dbReference>
<dbReference type="InterPro" id="IPR004027">
    <property type="entry name" value="SEC_C_motif"/>
</dbReference>
<dbReference type="OrthoDB" id="570299at2"/>
<dbReference type="SUPFAM" id="SSF101327">
    <property type="entry name" value="YgfB-like"/>
    <property type="match status" value="1"/>
</dbReference>
<dbReference type="Pfam" id="PF03695">
    <property type="entry name" value="UPF0149"/>
    <property type="match status" value="1"/>
</dbReference>